<reference evidence="1 2" key="1">
    <citation type="submission" date="2018-06" db="EMBL/GenBank/DDBJ databases">
        <title>Complete genome sequencing of Azospirillum sp. M2T2B2.</title>
        <authorList>
            <person name="Heo J."/>
            <person name="Kim S.-J."/>
            <person name="Kwon S.-W."/>
            <person name="Anandham R."/>
        </authorList>
    </citation>
    <scope>NUCLEOTIDE SEQUENCE [LARGE SCALE GENOMIC DNA]</scope>
    <source>
        <strain evidence="1 2">M2T2B2</strain>
        <plasmid evidence="1 2">unnamed1</plasmid>
    </source>
</reference>
<dbReference type="AlphaFoldDB" id="A0A2U9SD05"/>
<gene>
    <name evidence="1" type="ORF">DM194_14675</name>
</gene>
<geneLocation type="plasmid" evidence="1 2">
    <name>unnamed1</name>
</geneLocation>
<dbReference type="EMBL" id="CP029830">
    <property type="protein sequence ID" value="AWU95549.1"/>
    <property type="molecule type" value="Genomic_DNA"/>
</dbReference>
<dbReference type="KEGG" id="azm:DM194_14675"/>
<keyword evidence="2" id="KW-1185">Reference proteome</keyword>
<sequence>MVVRAGTSTAFIPTLGIGDLIFSDASVLLLKCERGIAEIAEPGTHLRLDGDLGGAGLRGGVPARLLQVALQPPNEFLERVSTQANLFLALGGCADRASFGPPARNTRLRTRR</sequence>
<evidence type="ECO:0000313" key="1">
    <source>
        <dbReference type="EMBL" id="AWU95549.1"/>
    </source>
</evidence>
<organism evidence="1 2">
    <name type="scientific">Azospirillum ramasamyi</name>
    <dbReference type="NCBI Taxonomy" id="682998"/>
    <lineage>
        <taxon>Bacteria</taxon>
        <taxon>Pseudomonadati</taxon>
        <taxon>Pseudomonadota</taxon>
        <taxon>Alphaproteobacteria</taxon>
        <taxon>Rhodospirillales</taxon>
        <taxon>Azospirillaceae</taxon>
        <taxon>Azospirillum</taxon>
    </lineage>
</organism>
<protein>
    <submittedName>
        <fullName evidence="1">Uncharacterized protein</fullName>
    </submittedName>
</protein>
<keyword evidence="1" id="KW-0614">Plasmid</keyword>
<accession>A0A2U9SD05</accession>
<proteinExistence type="predicted"/>
<evidence type="ECO:0000313" key="2">
    <source>
        <dbReference type="Proteomes" id="UP000249605"/>
    </source>
</evidence>
<name>A0A2U9SD05_9PROT</name>
<dbReference type="Proteomes" id="UP000249605">
    <property type="component" value="Plasmid unnamed1"/>
</dbReference>